<dbReference type="STRING" id="69004.A0A182QW45"/>
<dbReference type="GO" id="GO:0006309">
    <property type="term" value="P:apoptotic DNA fragmentation"/>
    <property type="evidence" value="ECO:0007669"/>
    <property type="project" value="TreeGrafter"/>
</dbReference>
<dbReference type="InterPro" id="IPR044925">
    <property type="entry name" value="His-Me_finger_sf"/>
</dbReference>
<dbReference type="Proteomes" id="UP000075886">
    <property type="component" value="Unassembled WGS sequence"/>
</dbReference>
<feature type="active site" description="Proton acceptor" evidence="4">
    <location>
        <position position="251"/>
    </location>
</feature>
<reference evidence="8" key="2">
    <citation type="submission" date="2020-05" db="UniProtKB">
        <authorList>
            <consortium name="EnsemblMetazoa"/>
        </authorList>
    </citation>
    <scope>IDENTIFICATION</scope>
    <source>
        <strain evidence="8">FAR1</strain>
    </source>
</reference>
<keyword evidence="6" id="KW-0472">Membrane</keyword>
<dbReference type="EnsemblMetazoa" id="AFAF018057-RA">
    <property type="protein sequence ID" value="AFAF018057-PA"/>
    <property type="gene ID" value="AFAF018057"/>
</dbReference>
<evidence type="ECO:0000256" key="1">
    <source>
        <dbReference type="ARBA" id="ARBA00010052"/>
    </source>
</evidence>
<dbReference type="Pfam" id="PF01223">
    <property type="entry name" value="Endonuclease_NS"/>
    <property type="match status" value="1"/>
</dbReference>
<evidence type="ECO:0000256" key="4">
    <source>
        <dbReference type="PIRSR" id="PIRSR640255-1"/>
    </source>
</evidence>
<reference evidence="9" key="1">
    <citation type="submission" date="2014-01" db="EMBL/GenBank/DDBJ databases">
        <title>The Genome Sequence of Anopheles farauti FAR1 (V2).</title>
        <authorList>
            <consortium name="The Broad Institute Genomics Platform"/>
            <person name="Neafsey D.E."/>
            <person name="Besansky N."/>
            <person name="Howell P."/>
            <person name="Walton C."/>
            <person name="Young S.K."/>
            <person name="Zeng Q."/>
            <person name="Gargeya S."/>
            <person name="Fitzgerald M."/>
            <person name="Haas B."/>
            <person name="Abouelleil A."/>
            <person name="Allen A.W."/>
            <person name="Alvarado L."/>
            <person name="Arachchi H.M."/>
            <person name="Berlin A.M."/>
            <person name="Chapman S.B."/>
            <person name="Gainer-Dewar J."/>
            <person name="Goldberg J."/>
            <person name="Griggs A."/>
            <person name="Gujja S."/>
            <person name="Hansen M."/>
            <person name="Howarth C."/>
            <person name="Imamovic A."/>
            <person name="Ireland A."/>
            <person name="Larimer J."/>
            <person name="McCowan C."/>
            <person name="Murphy C."/>
            <person name="Pearson M."/>
            <person name="Poon T.W."/>
            <person name="Priest M."/>
            <person name="Roberts A."/>
            <person name="Saif S."/>
            <person name="Shea T."/>
            <person name="Sisk P."/>
            <person name="Sykes S."/>
            <person name="Wortman J."/>
            <person name="Nusbaum C."/>
            <person name="Birren B."/>
        </authorList>
    </citation>
    <scope>NUCLEOTIDE SEQUENCE [LARGE SCALE GENOMIC DNA]</scope>
    <source>
        <strain evidence="9">FAR1</strain>
    </source>
</reference>
<dbReference type="GO" id="GO:0005743">
    <property type="term" value="C:mitochondrial inner membrane"/>
    <property type="evidence" value="ECO:0007669"/>
    <property type="project" value="TreeGrafter"/>
</dbReference>
<evidence type="ECO:0000313" key="9">
    <source>
        <dbReference type="Proteomes" id="UP000075886"/>
    </source>
</evidence>
<name>A0A182QW45_9DIPT</name>
<feature type="binding site" evidence="5">
    <location>
        <position position="281"/>
    </location>
    <ligand>
        <name>Mg(2+)</name>
        <dbReference type="ChEBI" id="CHEBI:18420"/>
        <note>catalytic</note>
    </ligand>
</feature>
<evidence type="ECO:0000256" key="2">
    <source>
        <dbReference type="ARBA" id="ARBA00022722"/>
    </source>
</evidence>
<organism evidence="8 9">
    <name type="scientific">Anopheles farauti</name>
    <dbReference type="NCBI Taxonomy" id="69004"/>
    <lineage>
        <taxon>Eukaryota</taxon>
        <taxon>Metazoa</taxon>
        <taxon>Ecdysozoa</taxon>
        <taxon>Arthropoda</taxon>
        <taxon>Hexapoda</taxon>
        <taxon>Insecta</taxon>
        <taxon>Pterygota</taxon>
        <taxon>Neoptera</taxon>
        <taxon>Endopterygota</taxon>
        <taxon>Diptera</taxon>
        <taxon>Nematocera</taxon>
        <taxon>Culicoidea</taxon>
        <taxon>Culicidae</taxon>
        <taxon>Anophelinae</taxon>
        <taxon>Anopheles</taxon>
    </lineage>
</organism>
<evidence type="ECO:0000259" key="7">
    <source>
        <dbReference type="SMART" id="SM00892"/>
    </source>
</evidence>
<proteinExistence type="inferred from homology"/>
<evidence type="ECO:0000256" key="6">
    <source>
        <dbReference type="SAM" id="Phobius"/>
    </source>
</evidence>
<dbReference type="InterPro" id="IPR001604">
    <property type="entry name" value="Endo_G_ENPP1-like_dom"/>
</dbReference>
<dbReference type="VEuPathDB" id="VectorBase:AFAF018057"/>
<keyword evidence="3" id="KW-0255">Endonuclease</keyword>
<dbReference type="InterPro" id="IPR044929">
    <property type="entry name" value="DNA/RNA_non-sp_Endonuclease_sf"/>
</dbReference>
<dbReference type="InterPro" id="IPR040255">
    <property type="entry name" value="Non-specific_endonuclease"/>
</dbReference>
<feature type="domain" description="DNA/RNA non-specific endonuclease/pyrophosphatase/phosphodiesterase" evidence="7">
    <location>
        <begin position="162"/>
        <end position="409"/>
    </location>
</feature>
<feature type="transmembrane region" description="Helical" evidence="6">
    <location>
        <begin position="436"/>
        <end position="458"/>
    </location>
</feature>
<dbReference type="SUPFAM" id="SSF54060">
    <property type="entry name" value="His-Me finger endonucleases"/>
    <property type="match status" value="1"/>
</dbReference>
<dbReference type="PANTHER" id="PTHR13966">
    <property type="entry name" value="ENDONUCLEASE RELATED"/>
    <property type="match status" value="1"/>
</dbReference>
<dbReference type="GO" id="GO:0005634">
    <property type="term" value="C:nucleus"/>
    <property type="evidence" value="ECO:0007669"/>
    <property type="project" value="TreeGrafter"/>
</dbReference>
<accession>A0A182QW45</accession>
<keyword evidence="9" id="KW-1185">Reference proteome</keyword>
<comment type="similarity">
    <text evidence="1">Belongs to the DNA/RNA non-specific endonuclease family.</text>
</comment>
<dbReference type="Gene3D" id="3.40.570.10">
    <property type="entry name" value="Extracellular Endonuclease, subunit A"/>
    <property type="match status" value="1"/>
</dbReference>
<protein>
    <recommendedName>
        <fullName evidence="7">DNA/RNA non-specific endonuclease/pyrophosphatase/phosphodiesterase domain-containing protein</fullName>
    </recommendedName>
</protein>
<evidence type="ECO:0000313" key="8">
    <source>
        <dbReference type="EnsemblMetazoa" id="AFAF018057-PA"/>
    </source>
</evidence>
<dbReference type="AlphaFoldDB" id="A0A182QW45"/>
<evidence type="ECO:0000256" key="5">
    <source>
        <dbReference type="PIRSR" id="PIRSR640255-2"/>
    </source>
</evidence>
<dbReference type="PANTHER" id="PTHR13966:SF19">
    <property type="entry name" value="NUCLEASE EXOG, MITOCHONDRIAL"/>
    <property type="match status" value="1"/>
</dbReference>
<dbReference type="GO" id="GO:0004521">
    <property type="term" value="F:RNA endonuclease activity"/>
    <property type="evidence" value="ECO:0007669"/>
    <property type="project" value="TreeGrafter"/>
</dbReference>
<dbReference type="GO" id="GO:0003676">
    <property type="term" value="F:nucleic acid binding"/>
    <property type="evidence" value="ECO:0007669"/>
    <property type="project" value="InterPro"/>
</dbReference>
<dbReference type="GO" id="GO:0000014">
    <property type="term" value="F:single-stranded DNA endodeoxyribonuclease activity"/>
    <property type="evidence" value="ECO:0007669"/>
    <property type="project" value="TreeGrafter"/>
</dbReference>
<evidence type="ECO:0000256" key="3">
    <source>
        <dbReference type="ARBA" id="ARBA00022759"/>
    </source>
</evidence>
<keyword evidence="3" id="KW-0378">Hydrolase</keyword>
<keyword evidence="6" id="KW-0812">Transmembrane</keyword>
<sequence length="461" mass="52007">MVRLARLDGDKMERALAFVSLLVVNHTGFTVASDVKHSDEIWKSGGCTVPFGALPYPEQPLILVPGTVKFWHPVDETREILFPMGSPVELVCQEGFRLFPEKRAIRIDCVSEDSFSHDGKTYRMQDLACTSYWLSSARTTQERCHNESVIVNVGFELSATRWVNVYDVCYNEQLYHTHFVRHYMHRANGGYQSGNPRPGWYQGAYYTQVNINNLYTVNKQRETIATILGSQQRADALVQNTANGIYMARGHIAARADFIYGTEQNATFWFLNAAPQWQNFNGINWERVESSIRDFVGARDLPLTVYSGTYGVQKQADGNGDYREIWLDFDATEGRRRAPAPALYYKILHDERNNAGIAIVGVNNVHVPLDVVLGEYVVCKDIGDEVEWIDWQRKNLTIGYCYACEVNEFNNAIGKPHPQLNVAKRLTSAAGMVRPLWAALLAILGLYGVFGSALRSALNVD</sequence>
<dbReference type="SMART" id="SM00892">
    <property type="entry name" value="Endonuclease_NS"/>
    <property type="match status" value="1"/>
</dbReference>
<keyword evidence="5" id="KW-0479">Metal-binding</keyword>
<dbReference type="GO" id="GO:0046872">
    <property type="term" value="F:metal ion binding"/>
    <property type="evidence" value="ECO:0007669"/>
    <property type="project" value="UniProtKB-KW"/>
</dbReference>
<keyword evidence="6" id="KW-1133">Transmembrane helix</keyword>
<dbReference type="EMBL" id="AXCN02001098">
    <property type="status" value="NOT_ANNOTATED_CDS"/>
    <property type="molecule type" value="Genomic_DNA"/>
</dbReference>
<keyword evidence="2" id="KW-0540">Nuclease</keyword>